<sequence>MTSRAHWFAEHILPYEPKVRNWLRRSGWKEDEVEDVIQESYARLASCAFEQVMNPGPFFLQTARNVATSIVRRRSIVSIRSVADVEWTAVADQEPNAEEQLSAYEELVRLKVAIEKLPSACRRVFIMRKIEGLSQAKTAKALGVSESNVEKHVARGIRLCAAALTRSMSEEGVPGLLSNTFDRMRLNRDKS</sequence>
<proteinExistence type="inferred from homology"/>
<dbReference type="RefSeq" id="WP_315725544.1">
    <property type="nucleotide sequence ID" value="NZ_JAVUPU010000003.1"/>
</dbReference>
<evidence type="ECO:0000256" key="3">
    <source>
        <dbReference type="ARBA" id="ARBA00023082"/>
    </source>
</evidence>
<protein>
    <submittedName>
        <fullName evidence="6">RNA polymerase sigma factor</fullName>
    </submittedName>
</protein>
<dbReference type="NCBIfam" id="TIGR02937">
    <property type="entry name" value="sigma70-ECF"/>
    <property type="match status" value="1"/>
</dbReference>
<dbReference type="InterPro" id="IPR014284">
    <property type="entry name" value="RNA_pol_sigma-70_dom"/>
</dbReference>
<dbReference type="Proteomes" id="UP001259572">
    <property type="component" value="Unassembled WGS sequence"/>
</dbReference>
<evidence type="ECO:0000313" key="7">
    <source>
        <dbReference type="Proteomes" id="UP001259572"/>
    </source>
</evidence>
<reference evidence="6 7" key="1">
    <citation type="submission" date="2023-05" db="EMBL/GenBank/DDBJ databases">
        <authorList>
            <person name="Guo Y."/>
        </authorList>
    </citation>
    <scope>NUCLEOTIDE SEQUENCE [LARGE SCALE GENOMIC DNA]</scope>
    <source>
        <strain evidence="6 7">GR2756</strain>
    </source>
</reference>
<evidence type="ECO:0000256" key="1">
    <source>
        <dbReference type="ARBA" id="ARBA00010641"/>
    </source>
</evidence>
<organism evidence="6 7">
    <name type="scientific">Sphingosinicella rhizophila</name>
    <dbReference type="NCBI Taxonomy" id="3050082"/>
    <lineage>
        <taxon>Bacteria</taxon>
        <taxon>Pseudomonadati</taxon>
        <taxon>Pseudomonadota</taxon>
        <taxon>Alphaproteobacteria</taxon>
        <taxon>Sphingomonadales</taxon>
        <taxon>Sphingosinicellaceae</taxon>
        <taxon>Sphingosinicella</taxon>
    </lineage>
</organism>
<dbReference type="SUPFAM" id="SSF88946">
    <property type="entry name" value="Sigma2 domain of RNA polymerase sigma factors"/>
    <property type="match status" value="1"/>
</dbReference>
<dbReference type="InterPro" id="IPR039425">
    <property type="entry name" value="RNA_pol_sigma-70-like"/>
</dbReference>
<name>A0ABU3Q5K1_9SPHN</name>
<comment type="similarity">
    <text evidence="1">Belongs to the sigma-70 factor family. ECF subfamily.</text>
</comment>
<evidence type="ECO:0000256" key="2">
    <source>
        <dbReference type="ARBA" id="ARBA00023015"/>
    </source>
</evidence>
<evidence type="ECO:0000256" key="4">
    <source>
        <dbReference type="ARBA" id="ARBA00023163"/>
    </source>
</evidence>
<comment type="caution">
    <text evidence="6">The sequence shown here is derived from an EMBL/GenBank/DDBJ whole genome shotgun (WGS) entry which is preliminary data.</text>
</comment>
<accession>A0ABU3Q5K1</accession>
<dbReference type="Gene3D" id="1.10.10.10">
    <property type="entry name" value="Winged helix-like DNA-binding domain superfamily/Winged helix DNA-binding domain"/>
    <property type="match status" value="1"/>
</dbReference>
<dbReference type="Pfam" id="PF08281">
    <property type="entry name" value="Sigma70_r4_2"/>
    <property type="match status" value="1"/>
</dbReference>
<keyword evidence="7" id="KW-1185">Reference proteome</keyword>
<dbReference type="InterPro" id="IPR013249">
    <property type="entry name" value="RNA_pol_sigma70_r4_t2"/>
</dbReference>
<feature type="domain" description="RNA polymerase sigma factor 70 region 4 type 2" evidence="5">
    <location>
        <begin position="109"/>
        <end position="160"/>
    </location>
</feature>
<keyword evidence="2" id="KW-0805">Transcription regulation</keyword>
<dbReference type="PANTHER" id="PTHR43133:SF63">
    <property type="entry name" value="RNA POLYMERASE SIGMA FACTOR FECI-RELATED"/>
    <property type="match status" value="1"/>
</dbReference>
<evidence type="ECO:0000259" key="5">
    <source>
        <dbReference type="Pfam" id="PF08281"/>
    </source>
</evidence>
<dbReference type="CDD" id="cd06171">
    <property type="entry name" value="Sigma70_r4"/>
    <property type="match status" value="1"/>
</dbReference>
<dbReference type="PANTHER" id="PTHR43133">
    <property type="entry name" value="RNA POLYMERASE ECF-TYPE SIGMA FACTO"/>
    <property type="match status" value="1"/>
</dbReference>
<evidence type="ECO:0000313" key="6">
    <source>
        <dbReference type="EMBL" id="MDT9598687.1"/>
    </source>
</evidence>
<dbReference type="InterPro" id="IPR013325">
    <property type="entry name" value="RNA_pol_sigma_r2"/>
</dbReference>
<dbReference type="SUPFAM" id="SSF88659">
    <property type="entry name" value="Sigma3 and sigma4 domains of RNA polymerase sigma factors"/>
    <property type="match status" value="1"/>
</dbReference>
<gene>
    <name evidence="6" type="ORF">RQX22_06985</name>
</gene>
<dbReference type="InterPro" id="IPR036388">
    <property type="entry name" value="WH-like_DNA-bd_sf"/>
</dbReference>
<keyword evidence="3" id="KW-0731">Sigma factor</keyword>
<dbReference type="EMBL" id="JAVUPU010000003">
    <property type="protein sequence ID" value="MDT9598687.1"/>
    <property type="molecule type" value="Genomic_DNA"/>
</dbReference>
<dbReference type="InterPro" id="IPR013324">
    <property type="entry name" value="RNA_pol_sigma_r3/r4-like"/>
</dbReference>
<keyword evidence="4" id="KW-0804">Transcription</keyword>
<dbReference type="Gene3D" id="1.10.1740.10">
    <property type="match status" value="1"/>
</dbReference>